<dbReference type="AlphaFoldDB" id="A0A2I0T015"/>
<keyword evidence="3" id="KW-1185">Reference proteome</keyword>
<name>A0A2I0T015_LIMLA</name>
<gene>
    <name evidence="2" type="ORF">llap_22555</name>
</gene>
<dbReference type="EMBL" id="KZ530782">
    <property type="protein sequence ID" value="PKU27141.1"/>
    <property type="molecule type" value="Genomic_DNA"/>
</dbReference>
<dbReference type="OrthoDB" id="5958958at2759"/>
<feature type="region of interest" description="Disordered" evidence="1">
    <location>
        <begin position="39"/>
        <end position="60"/>
    </location>
</feature>
<protein>
    <submittedName>
        <fullName evidence="2">Uncharacterized protein</fullName>
    </submittedName>
</protein>
<evidence type="ECO:0000256" key="1">
    <source>
        <dbReference type="SAM" id="MobiDB-lite"/>
    </source>
</evidence>
<proteinExistence type="predicted"/>
<evidence type="ECO:0000313" key="3">
    <source>
        <dbReference type="Proteomes" id="UP000233556"/>
    </source>
</evidence>
<reference evidence="3" key="2">
    <citation type="submission" date="2017-12" db="EMBL/GenBank/DDBJ databases">
        <title>Genome sequence of the Bar-tailed Godwit (Limosa lapponica baueri).</title>
        <authorList>
            <person name="Lima N.C.B."/>
            <person name="Parody-Merino A.M."/>
            <person name="Battley P.F."/>
            <person name="Fidler A.E."/>
            <person name="Prosdocimi F."/>
        </authorList>
    </citation>
    <scope>NUCLEOTIDE SEQUENCE [LARGE SCALE GENOMIC DNA]</scope>
</reference>
<sequence length="116" mass="12404">MGAGCSGTSGGRAFSAYGFSGSTIQATLTSYSENVERTKYGGESSKELGSGGNLKPWQSQKSSMDSCLYRVDENMTASTYSLNKIPERNLETVLSQSVQSIPLYLMPRPNSVAGKK</sequence>
<evidence type="ECO:0000313" key="2">
    <source>
        <dbReference type="EMBL" id="PKU27141.1"/>
    </source>
</evidence>
<dbReference type="Proteomes" id="UP000233556">
    <property type="component" value="Unassembled WGS sequence"/>
</dbReference>
<accession>A0A2I0T015</accession>
<organism evidence="2 3">
    <name type="scientific">Limosa lapponica baueri</name>
    <dbReference type="NCBI Taxonomy" id="1758121"/>
    <lineage>
        <taxon>Eukaryota</taxon>
        <taxon>Metazoa</taxon>
        <taxon>Chordata</taxon>
        <taxon>Craniata</taxon>
        <taxon>Vertebrata</taxon>
        <taxon>Euteleostomi</taxon>
        <taxon>Archelosauria</taxon>
        <taxon>Archosauria</taxon>
        <taxon>Dinosauria</taxon>
        <taxon>Saurischia</taxon>
        <taxon>Theropoda</taxon>
        <taxon>Coelurosauria</taxon>
        <taxon>Aves</taxon>
        <taxon>Neognathae</taxon>
        <taxon>Neoaves</taxon>
        <taxon>Charadriiformes</taxon>
        <taxon>Scolopacidae</taxon>
        <taxon>Limosa</taxon>
    </lineage>
</organism>
<reference evidence="3" key="1">
    <citation type="submission" date="2017-11" db="EMBL/GenBank/DDBJ databases">
        <authorList>
            <person name="Lima N.C."/>
            <person name="Parody-Merino A.M."/>
            <person name="Battley P.F."/>
            <person name="Fidler A.E."/>
            <person name="Prosdocimi F."/>
        </authorList>
    </citation>
    <scope>NUCLEOTIDE SEQUENCE [LARGE SCALE GENOMIC DNA]</scope>
</reference>